<dbReference type="PANTHER" id="PTHR30093:SF2">
    <property type="entry name" value="TYPE II SECRETION SYSTEM PROTEIN H"/>
    <property type="match status" value="1"/>
</dbReference>
<feature type="domain" description="DUF1559" evidence="2">
    <location>
        <begin position="17"/>
        <end position="332"/>
    </location>
</feature>
<dbReference type="Gene3D" id="3.30.700.10">
    <property type="entry name" value="Glycoprotein, Type 4 Pilin"/>
    <property type="match status" value="1"/>
</dbReference>
<dbReference type="SUPFAM" id="SSF54523">
    <property type="entry name" value="Pili subunits"/>
    <property type="match status" value="1"/>
</dbReference>
<protein>
    <recommendedName>
        <fullName evidence="2">DUF1559 domain-containing protein</fullName>
    </recommendedName>
</protein>
<gene>
    <name evidence="3" type="ORF">FRUB_07699</name>
</gene>
<evidence type="ECO:0000256" key="1">
    <source>
        <dbReference type="SAM" id="MobiDB-lite"/>
    </source>
</evidence>
<keyword evidence="4" id="KW-1185">Reference proteome</keyword>
<dbReference type="EMBL" id="NIDE01000014">
    <property type="protein sequence ID" value="OWK38579.1"/>
    <property type="molecule type" value="Genomic_DNA"/>
</dbReference>
<dbReference type="NCBIfam" id="TIGR04294">
    <property type="entry name" value="pre_pil_HX9DG"/>
    <property type="match status" value="1"/>
</dbReference>
<dbReference type="PANTHER" id="PTHR30093">
    <property type="entry name" value="GENERAL SECRETION PATHWAY PROTEIN G"/>
    <property type="match status" value="1"/>
</dbReference>
<dbReference type="InterPro" id="IPR045584">
    <property type="entry name" value="Pilin-like"/>
</dbReference>
<feature type="region of interest" description="Disordered" evidence="1">
    <location>
        <begin position="279"/>
        <end position="301"/>
    </location>
</feature>
<dbReference type="Proteomes" id="UP000214646">
    <property type="component" value="Unassembled WGS sequence"/>
</dbReference>
<dbReference type="InterPro" id="IPR027558">
    <property type="entry name" value="Pre_pil_HX9DG_C"/>
</dbReference>
<evidence type="ECO:0000313" key="3">
    <source>
        <dbReference type="EMBL" id="OWK38579.1"/>
    </source>
</evidence>
<evidence type="ECO:0000313" key="4">
    <source>
        <dbReference type="Proteomes" id="UP000214646"/>
    </source>
</evidence>
<sequence>MIAIIAILIGLLLPAVQKVRESASRMKCVNNLKQLGLALHNYEGVYGAIPPNWNWPAATTWGGSGYPAAQNYGASTAPDGAPGTWTVHLFPYIEQTNLFNMIQATGNVPNGLSLYGAACYGQIVKQVICPSDPTTGTYLTTSGVQVNGISVKSEANFGVSCYAANVLVLTPTPKSLMLSMPNGTSNTSVFAERYAFCFANGFGSGAGTLDDSHQSNYYWHHWAYIQCGGGDEEAAVGYGWLTVYTELGVYFQGGCPGADFDDSATNSKTGTVQTIQIQPNMNPPTGATSTGSVGTTDPRGCSSLLTQTAHPGGMSVCLGDGSVRSVSSSISPKTWRTIGNDPAYQGQTPGSDW</sequence>
<organism evidence="3 4">
    <name type="scientific">Fimbriiglobus ruber</name>
    <dbReference type="NCBI Taxonomy" id="1908690"/>
    <lineage>
        <taxon>Bacteria</taxon>
        <taxon>Pseudomonadati</taxon>
        <taxon>Planctomycetota</taxon>
        <taxon>Planctomycetia</taxon>
        <taxon>Gemmatales</taxon>
        <taxon>Gemmataceae</taxon>
        <taxon>Fimbriiglobus</taxon>
    </lineage>
</organism>
<dbReference type="AlphaFoldDB" id="A0A225DMW3"/>
<dbReference type="Pfam" id="PF07596">
    <property type="entry name" value="SBP_bac_10"/>
    <property type="match status" value="1"/>
</dbReference>
<feature type="region of interest" description="Disordered" evidence="1">
    <location>
        <begin position="328"/>
        <end position="353"/>
    </location>
</feature>
<evidence type="ECO:0000259" key="2">
    <source>
        <dbReference type="Pfam" id="PF07596"/>
    </source>
</evidence>
<accession>A0A225DMW3</accession>
<comment type="caution">
    <text evidence="3">The sequence shown here is derived from an EMBL/GenBank/DDBJ whole genome shotgun (WGS) entry which is preliminary data.</text>
</comment>
<dbReference type="InterPro" id="IPR011453">
    <property type="entry name" value="DUF1559"/>
</dbReference>
<name>A0A225DMW3_9BACT</name>
<reference evidence="4" key="1">
    <citation type="submission" date="2017-06" db="EMBL/GenBank/DDBJ databases">
        <title>Genome analysis of Fimbriiglobus ruber SP5, the first member of the order Planctomycetales with confirmed chitinolytic capability.</title>
        <authorList>
            <person name="Ravin N.V."/>
            <person name="Rakitin A.L."/>
            <person name="Ivanova A.A."/>
            <person name="Beletsky A.V."/>
            <person name="Kulichevskaya I.S."/>
            <person name="Mardanov A.V."/>
            <person name="Dedysh S.N."/>
        </authorList>
    </citation>
    <scope>NUCLEOTIDE SEQUENCE [LARGE SCALE GENOMIC DNA]</scope>
    <source>
        <strain evidence="4">SP5</strain>
    </source>
</reference>
<feature type="compositionally biased region" description="Low complexity" evidence="1">
    <location>
        <begin position="285"/>
        <end position="296"/>
    </location>
</feature>
<proteinExistence type="predicted"/>